<dbReference type="AlphaFoldDB" id="A5GDK2"/>
<name>A5GDK2_GEOUR</name>
<dbReference type="EMBL" id="CP000698">
    <property type="protein sequence ID" value="ABQ24343.1"/>
    <property type="molecule type" value="Genomic_DNA"/>
</dbReference>
<sequence>MPEKSDAMTDRIGNVFRTTWIPFGISLLIAWIGAMVIHSYYPEVMRISELMRLIFR</sequence>
<dbReference type="RefSeq" id="WP_011937072.1">
    <property type="nucleotide sequence ID" value="NC_009483.1"/>
</dbReference>
<gene>
    <name evidence="2" type="ordered locus">Gura_0127</name>
</gene>
<evidence type="ECO:0000313" key="2">
    <source>
        <dbReference type="EMBL" id="ABQ24343.1"/>
    </source>
</evidence>
<keyword evidence="3" id="KW-1185">Reference proteome</keyword>
<dbReference type="KEGG" id="gur:Gura_0127"/>
<evidence type="ECO:0000256" key="1">
    <source>
        <dbReference type="SAM" id="Phobius"/>
    </source>
</evidence>
<accession>A5GDK2</accession>
<keyword evidence="1" id="KW-0472">Membrane</keyword>
<keyword evidence="1" id="KW-1133">Transmembrane helix</keyword>
<proteinExistence type="predicted"/>
<protein>
    <submittedName>
        <fullName evidence="2">Uncharacterized protein</fullName>
    </submittedName>
</protein>
<feature type="transmembrane region" description="Helical" evidence="1">
    <location>
        <begin position="20"/>
        <end position="41"/>
    </location>
</feature>
<dbReference type="HOGENOM" id="CLU_3007849_0_0_7"/>
<keyword evidence="1" id="KW-0812">Transmembrane</keyword>
<evidence type="ECO:0000313" key="3">
    <source>
        <dbReference type="Proteomes" id="UP000006695"/>
    </source>
</evidence>
<reference evidence="2 3" key="1">
    <citation type="submission" date="2007-05" db="EMBL/GenBank/DDBJ databases">
        <title>Complete sequence of Geobacter uraniireducens Rf4.</title>
        <authorList>
            <consortium name="US DOE Joint Genome Institute"/>
            <person name="Copeland A."/>
            <person name="Lucas S."/>
            <person name="Lapidus A."/>
            <person name="Barry K."/>
            <person name="Detter J.C."/>
            <person name="Glavina del Rio T."/>
            <person name="Hammon N."/>
            <person name="Israni S."/>
            <person name="Dalin E."/>
            <person name="Tice H."/>
            <person name="Pitluck S."/>
            <person name="Chertkov O."/>
            <person name="Brettin T."/>
            <person name="Bruce D."/>
            <person name="Han C."/>
            <person name="Schmutz J."/>
            <person name="Larimer F."/>
            <person name="Land M."/>
            <person name="Hauser L."/>
            <person name="Kyrpides N."/>
            <person name="Mikhailova N."/>
            <person name="Shelobolina E."/>
            <person name="Aklujkar M."/>
            <person name="Lovley D."/>
            <person name="Richardson P."/>
        </authorList>
    </citation>
    <scope>NUCLEOTIDE SEQUENCE [LARGE SCALE GENOMIC DNA]</scope>
    <source>
        <strain evidence="2 3">Rf4</strain>
    </source>
</reference>
<organism evidence="2 3">
    <name type="scientific">Geotalea uraniireducens (strain Rf4)</name>
    <name type="common">Geobacter uraniireducens</name>
    <dbReference type="NCBI Taxonomy" id="351605"/>
    <lineage>
        <taxon>Bacteria</taxon>
        <taxon>Pseudomonadati</taxon>
        <taxon>Thermodesulfobacteriota</taxon>
        <taxon>Desulfuromonadia</taxon>
        <taxon>Geobacterales</taxon>
        <taxon>Geobacteraceae</taxon>
        <taxon>Geotalea</taxon>
    </lineage>
</organism>
<dbReference type="Proteomes" id="UP000006695">
    <property type="component" value="Chromosome"/>
</dbReference>